<reference evidence="2 3" key="1">
    <citation type="journal article" date="2016" name="Nat. Biotechnol.">
        <title>Measurement of bacterial replication rates in microbial communities.</title>
        <authorList>
            <person name="Brown C.T."/>
            <person name="Olm M.R."/>
            <person name="Thomas B.C."/>
            <person name="Banfield J.F."/>
        </authorList>
    </citation>
    <scope>NUCLEOTIDE SEQUENCE [LARGE SCALE GENOMIC DNA]</scope>
    <source>
        <strain evidence="2">45_41</strain>
    </source>
</reference>
<accession>A0A1Q6I024</accession>
<evidence type="ECO:0000313" key="3">
    <source>
        <dbReference type="Proteomes" id="UP000186549"/>
    </source>
</evidence>
<evidence type="ECO:0000313" key="2">
    <source>
        <dbReference type="EMBL" id="OKZ32250.1"/>
    </source>
</evidence>
<dbReference type="PROSITE" id="PS51257">
    <property type="entry name" value="PROKAR_LIPOPROTEIN"/>
    <property type="match status" value="1"/>
</dbReference>
<sequence length="203" mass="21713">MPLIIRLILLTLIAGAAAGCSGNHEPGKDTGNVTPVPRRQAYPRIEIPDSVYTDITAGTTTMHIAVNEAAIVTLRTSDDGNSQFVDAAYPKFNSTIFFTVTPVDRTTVADVIANRMERVRLNLGASDAELLEFDSPGGFENKLLVSRGDISTPVQFVATDGNAFVVSGAAFVRDASAATADSIAPVVNMLRRDILHALKTMHR</sequence>
<dbReference type="InterPro" id="IPR019850">
    <property type="entry name" value="GldD-like"/>
</dbReference>
<protein>
    <recommendedName>
        <fullName evidence="4">DUF1795 domain-containing protein</fullName>
    </recommendedName>
</protein>
<evidence type="ECO:0000256" key="1">
    <source>
        <dbReference type="SAM" id="SignalP"/>
    </source>
</evidence>
<organism evidence="2 3">
    <name type="scientific">Bacteroides uniformis</name>
    <dbReference type="NCBI Taxonomy" id="820"/>
    <lineage>
        <taxon>Bacteria</taxon>
        <taxon>Pseudomonadati</taxon>
        <taxon>Bacteroidota</taxon>
        <taxon>Bacteroidia</taxon>
        <taxon>Bacteroidales</taxon>
        <taxon>Bacteroidaceae</taxon>
        <taxon>Bacteroides</taxon>
    </lineage>
</organism>
<dbReference type="Proteomes" id="UP000186549">
    <property type="component" value="Unassembled WGS sequence"/>
</dbReference>
<comment type="caution">
    <text evidence="2">The sequence shown here is derived from an EMBL/GenBank/DDBJ whole genome shotgun (WGS) entry which is preliminary data.</text>
</comment>
<dbReference type="Pfam" id="PF25593">
    <property type="entry name" value="GldD_lipo"/>
    <property type="match status" value="1"/>
</dbReference>
<dbReference type="EMBL" id="MNQU01000235">
    <property type="protein sequence ID" value="OKZ32250.1"/>
    <property type="molecule type" value="Genomic_DNA"/>
</dbReference>
<dbReference type="AlphaFoldDB" id="A0A1Q6I024"/>
<feature type="signal peptide" evidence="1">
    <location>
        <begin position="1"/>
        <end position="18"/>
    </location>
</feature>
<gene>
    <name evidence="2" type="ORF">BHV79_11250</name>
</gene>
<evidence type="ECO:0008006" key="4">
    <source>
        <dbReference type="Google" id="ProtNLM"/>
    </source>
</evidence>
<proteinExistence type="predicted"/>
<keyword evidence="1" id="KW-0732">Signal</keyword>
<name>A0A1Q6I024_BACUN</name>
<feature type="chain" id="PRO_5012931404" description="DUF1795 domain-containing protein" evidence="1">
    <location>
        <begin position="19"/>
        <end position="203"/>
    </location>
</feature>